<proteinExistence type="predicted"/>
<dbReference type="KEGG" id="ntd:EGO55_16025"/>
<keyword evidence="8" id="KW-1185">Reference proteome</keyword>
<dbReference type="PROSITE" id="PS50850">
    <property type="entry name" value="MFS"/>
    <property type="match status" value="1"/>
</dbReference>
<evidence type="ECO:0000259" key="6">
    <source>
        <dbReference type="PROSITE" id="PS50850"/>
    </source>
</evidence>
<feature type="transmembrane region" description="Helical" evidence="5">
    <location>
        <begin position="109"/>
        <end position="130"/>
    </location>
</feature>
<dbReference type="GO" id="GO:0005886">
    <property type="term" value="C:plasma membrane"/>
    <property type="evidence" value="ECO:0007669"/>
    <property type="project" value="TreeGrafter"/>
</dbReference>
<evidence type="ECO:0000256" key="3">
    <source>
        <dbReference type="ARBA" id="ARBA00022989"/>
    </source>
</evidence>
<accession>U2Y3B5</accession>
<dbReference type="Gene3D" id="1.20.1250.20">
    <property type="entry name" value="MFS general substrate transporter like domains"/>
    <property type="match status" value="2"/>
</dbReference>
<feature type="transmembrane region" description="Helical" evidence="5">
    <location>
        <begin position="85"/>
        <end position="103"/>
    </location>
</feature>
<feature type="transmembrane region" description="Helical" evidence="5">
    <location>
        <begin position="292"/>
        <end position="312"/>
    </location>
</feature>
<feature type="transmembrane region" description="Helical" evidence="5">
    <location>
        <begin position="357"/>
        <end position="374"/>
    </location>
</feature>
<dbReference type="AlphaFoldDB" id="U2Y3B5"/>
<dbReference type="eggNOG" id="COG2814">
    <property type="taxonomic scope" value="Bacteria"/>
</dbReference>
<dbReference type="InterPro" id="IPR005829">
    <property type="entry name" value="Sugar_transporter_CS"/>
</dbReference>
<keyword evidence="3 5" id="KW-1133">Transmembrane helix</keyword>
<comment type="caution">
    <text evidence="7">The sequence shown here is derived from an EMBL/GenBank/DDBJ whole genome shotgun (WGS) entry which is preliminary data.</text>
</comment>
<evidence type="ECO:0000313" key="7">
    <source>
        <dbReference type="EMBL" id="GAD47456.1"/>
    </source>
</evidence>
<dbReference type="PROSITE" id="PS00216">
    <property type="entry name" value="SUGAR_TRANSPORT_1"/>
    <property type="match status" value="2"/>
</dbReference>
<evidence type="ECO:0000256" key="5">
    <source>
        <dbReference type="SAM" id="Phobius"/>
    </source>
</evidence>
<dbReference type="PANTHER" id="PTHR23508:SF10">
    <property type="entry name" value="CARBOXYLIC ACID TRANSPORTER PROTEIN HOMOLOG"/>
    <property type="match status" value="1"/>
</dbReference>
<evidence type="ECO:0000313" key="8">
    <source>
        <dbReference type="Proteomes" id="UP000016568"/>
    </source>
</evidence>
<evidence type="ECO:0000256" key="1">
    <source>
        <dbReference type="ARBA" id="ARBA00004141"/>
    </source>
</evidence>
<dbReference type="InterPro" id="IPR036259">
    <property type="entry name" value="MFS_trans_sf"/>
</dbReference>
<dbReference type="OrthoDB" id="9784658at2"/>
<feature type="transmembrane region" description="Helical" evidence="5">
    <location>
        <begin position="380"/>
        <end position="400"/>
    </location>
</feature>
<dbReference type="GO" id="GO:0046943">
    <property type="term" value="F:carboxylic acid transmembrane transporter activity"/>
    <property type="evidence" value="ECO:0007669"/>
    <property type="project" value="TreeGrafter"/>
</dbReference>
<name>U2Y3B5_9SPHN</name>
<gene>
    <name evidence="7" type="ORF">NT2_01_02240</name>
</gene>
<sequence length="414" mass="44193">MTADGAEQGERLTRQHFITLALLAVVVMFEGFDVSATSVVLPYLSEEFGTPIERLGEALAVIALGSMGAWILLRLADRFGRRPMLLLAAAGFSLGSLATVLSTDVPSYTGIQFVTRALLVSQVALAYLMVSESLPPKLRGRANGLLGAMGSFGAALPFLTIAPALETPLGWRLLFVIGAAPLVMMPLLFWRLRETPIWLAARDRGLPRPSAIAELKQLTAPGLRLSFIAMSLLWFIINFASSVGGLFFTLYVVKERGWPATDLAMIAPFGLIGAFVGYMGAGLLSDAIGRRWTVCLLAGLLGLLTMLCYASTDWKAIAAGFIGLQAMLGIWVVGYTLNSELFPTELRGAANGWCNNLIGRWGVVIAPAVMGYLSARVGGIGPAATGLAVTAWLAIPIMLFMTPETKGRNLDQAV</sequence>
<evidence type="ECO:0000256" key="4">
    <source>
        <dbReference type="ARBA" id="ARBA00023136"/>
    </source>
</evidence>
<feature type="transmembrane region" description="Helical" evidence="5">
    <location>
        <begin position="20"/>
        <end position="43"/>
    </location>
</feature>
<evidence type="ECO:0000256" key="2">
    <source>
        <dbReference type="ARBA" id="ARBA00022692"/>
    </source>
</evidence>
<dbReference type="EMBL" id="BASZ01000001">
    <property type="protein sequence ID" value="GAD47456.1"/>
    <property type="molecule type" value="Genomic_DNA"/>
</dbReference>
<organism evidence="7 8">
    <name type="scientific">Caenibius tardaugens NBRC 16725</name>
    <dbReference type="NCBI Taxonomy" id="1219035"/>
    <lineage>
        <taxon>Bacteria</taxon>
        <taxon>Pseudomonadati</taxon>
        <taxon>Pseudomonadota</taxon>
        <taxon>Alphaproteobacteria</taxon>
        <taxon>Sphingomonadales</taxon>
        <taxon>Erythrobacteraceae</taxon>
        <taxon>Caenibius</taxon>
    </lineage>
</organism>
<dbReference type="InterPro" id="IPR011701">
    <property type="entry name" value="MFS"/>
</dbReference>
<dbReference type="InterPro" id="IPR020846">
    <property type="entry name" value="MFS_dom"/>
</dbReference>
<dbReference type="RefSeq" id="WP_021688363.1">
    <property type="nucleotide sequence ID" value="NZ_BASZ01000001.1"/>
</dbReference>
<feature type="transmembrane region" description="Helical" evidence="5">
    <location>
        <begin position="318"/>
        <end position="337"/>
    </location>
</feature>
<dbReference type="CDD" id="cd17316">
    <property type="entry name" value="MFS_SV2_like"/>
    <property type="match status" value="1"/>
</dbReference>
<feature type="transmembrane region" description="Helical" evidence="5">
    <location>
        <begin position="55"/>
        <end position="73"/>
    </location>
</feature>
<feature type="domain" description="Major facilitator superfamily (MFS) profile" evidence="6">
    <location>
        <begin position="19"/>
        <end position="406"/>
    </location>
</feature>
<keyword evidence="2 5" id="KW-0812">Transmembrane</keyword>
<protein>
    <submittedName>
        <fullName evidence="7">Putative major facilitator superfamily transporter</fullName>
    </submittedName>
</protein>
<feature type="transmembrane region" description="Helical" evidence="5">
    <location>
        <begin position="232"/>
        <end position="253"/>
    </location>
</feature>
<feature type="transmembrane region" description="Helical" evidence="5">
    <location>
        <begin position="171"/>
        <end position="190"/>
    </location>
</feature>
<keyword evidence="4 5" id="KW-0472">Membrane</keyword>
<dbReference type="PANTHER" id="PTHR23508">
    <property type="entry name" value="CARBOXYLIC ACID TRANSPORTER PROTEIN HOMOLOG"/>
    <property type="match status" value="1"/>
</dbReference>
<dbReference type="SUPFAM" id="SSF103473">
    <property type="entry name" value="MFS general substrate transporter"/>
    <property type="match status" value="1"/>
</dbReference>
<feature type="transmembrane region" description="Helical" evidence="5">
    <location>
        <begin position="142"/>
        <end position="165"/>
    </location>
</feature>
<dbReference type="Proteomes" id="UP000016568">
    <property type="component" value="Unassembled WGS sequence"/>
</dbReference>
<comment type="subcellular location">
    <subcellularLocation>
        <location evidence="1">Membrane</location>
        <topology evidence="1">Multi-pass membrane protein</topology>
    </subcellularLocation>
</comment>
<feature type="transmembrane region" description="Helical" evidence="5">
    <location>
        <begin position="265"/>
        <end position="285"/>
    </location>
</feature>
<dbReference type="Pfam" id="PF07690">
    <property type="entry name" value="MFS_1"/>
    <property type="match status" value="1"/>
</dbReference>
<reference evidence="7 8" key="1">
    <citation type="submission" date="2013-09" db="EMBL/GenBank/DDBJ databases">
        <title>Whole genome shotgun sequence of Novosphingobium tardaugens NBRC 16725.</title>
        <authorList>
            <person name="Isaki S."/>
            <person name="Hosoyama A."/>
            <person name="Tsuchikane K."/>
            <person name="Katsumata H."/>
            <person name="Ando Y."/>
            <person name="Yamazaki S."/>
            <person name="Fujita N."/>
        </authorList>
    </citation>
    <scope>NUCLEOTIDE SEQUENCE [LARGE SCALE GENOMIC DNA]</scope>
    <source>
        <strain evidence="7 8">NBRC 16725</strain>
    </source>
</reference>